<accession>A0AA39YYN3</accession>
<evidence type="ECO:0000256" key="1">
    <source>
        <dbReference type="SAM" id="MobiDB-lite"/>
    </source>
</evidence>
<proteinExistence type="predicted"/>
<feature type="region of interest" description="Disordered" evidence="1">
    <location>
        <begin position="76"/>
        <end position="97"/>
    </location>
</feature>
<reference evidence="2" key="1">
    <citation type="submission" date="2023-06" db="EMBL/GenBank/DDBJ databases">
        <title>Multi-omics analyses reveal the molecular pathogenesis toolkit of Lasiodiplodia hormozganensis, a cross-kingdom pathogen.</title>
        <authorList>
            <person name="Felix C."/>
            <person name="Meneses R."/>
            <person name="Goncalves M.F.M."/>
            <person name="Tilleman L."/>
            <person name="Duarte A.S."/>
            <person name="Jorrin-Novo J.V."/>
            <person name="Van De Peer Y."/>
            <person name="Deforce D."/>
            <person name="Van Nieuwerburgh F."/>
            <person name="Esteves A.C."/>
            <person name="Alves A."/>
        </authorList>
    </citation>
    <scope>NUCLEOTIDE SEQUENCE</scope>
    <source>
        <strain evidence="2">CBS 339.90</strain>
    </source>
</reference>
<dbReference type="AlphaFoldDB" id="A0AA39YYN3"/>
<evidence type="ECO:0000313" key="2">
    <source>
        <dbReference type="EMBL" id="KAK0660535.1"/>
    </source>
</evidence>
<evidence type="ECO:0000313" key="3">
    <source>
        <dbReference type="Proteomes" id="UP001175001"/>
    </source>
</evidence>
<dbReference type="Pfam" id="PF11927">
    <property type="entry name" value="HODM_asu-like"/>
    <property type="match status" value="2"/>
</dbReference>
<dbReference type="InterPro" id="IPR021848">
    <property type="entry name" value="HODM_asu-like"/>
</dbReference>
<gene>
    <name evidence="2" type="ORF">DIS24_g3154</name>
</gene>
<sequence>MANNQASSVIPYRMPWNDDEEEDDDLGITPFSRLPPPLLRESRAAQQAPLRRIANSRPVVGSSKLFISKSKPRLTETTDAMGTGMGMGTTSRDGAGSEEETTSLWLTSPLCPPKSYHMYHIARSLLLSSPKYRYEALFSPPEAEAACKELLDVVLAELRRQELPDEDKKRSVRKLLLQKTCFGAGSEDDGESRASGAESRGWRLLTRSGGGKEEQSKVVKNTIVGEEIVVGGELGVGPLEAVAKLILEDVGLFMKGAGEGGEEWRLVAGAALFPSGWRLLDRIGQPGHYDCGFSLPVRGGEVVIDTFTRYFIHIARRPLYDSDTIDEKAQHIAKMLFVQIPKDFFCGEVEAELERIVIRKERNSMRRLPKSNAMAVAVRTTVQPLISMSDSDLDELECEMDGWSEQTADARGHFFWGKPLRSYIAARRMNR</sequence>
<dbReference type="Proteomes" id="UP001175001">
    <property type="component" value="Unassembled WGS sequence"/>
</dbReference>
<organism evidence="2 3">
    <name type="scientific">Lasiodiplodia hormozganensis</name>
    <dbReference type="NCBI Taxonomy" id="869390"/>
    <lineage>
        <taxon>Eukaryota</taxon>
        <taxon>Fungi</taxon>
        <taxon>Dikarya</taxon>
        <taxon>Ascomycota</taxon>
        <taxon>Pezizomycotina</taxon>
        <taxon>Dothideomycetes</taxon>
        <taxon>Dothideomycetes incertae sedis</taxon>
        <taxon>Botryosphaeriales</taxon>
        <taxon>Botryosphaeriaceae</taxon>
        <taxon>Lasiodiplodia</taxon>
    </lineage>
</organism>
<dbReference type="EMBL" id="JAUJDW010000010">
    <property type="protein sequence ID" value="KAK0660535.1"/>
    <property type="molecule type" value="Genomic_DNA"/>
</dbReference>
<name>A0AA39YYN3_9PEZI</name>
<protein>
    <submittedName>
        <fullName evidence="2">Uncharacterized protein</fullName>
    </submittedName>
</protein>
<keyword evidence="3" id="KW-1185">Reference proteome</keyword>
<comment type="caution">
    <text evidence="2">The sequence shown here is derived from an EMBL/GenBank/DDBJ whole genome shotgun (WGS) entry which is preliminary data.</text>
</comment>